<dbReference type="GO" id="GO:0016197">
    <property type="term" value="P:endosomal transport"/>
    <property type="evidence" value="ECO:0007669"/>
    <property type="project" value="TreeGrafter"/>
</dbReference>
<dbReference type="GO" id="GO:0006897">
    <property type="term" value="P:endocytosis"/>
    <property type="evidence" value="ECO:0007669"/>
    <property type="project" value="TreeGrafter"/>
</dbReference>
<evidence type="ECO:0000259" key="7">
    <source>
        <dbReference type="PROSITE" id="PS51718"/>
    </source>
</evidence>
<dbReference type="PROSITE" id="PS50222">
    <property type="entry name" value="EF_HAND_2"/>
    <property type="match status" value="1"/>
</dbReference>
<dbReference type="InterPro" id="IPR040990">
    <property type="entry name" value="DUF5600"/>
</dbReference>
<sequence length="388" mass="44334">MFLSRLTNTPGILSGEKQRVDRGYDFTGVLEWFAERVDRIILLFDAHKLDISDEFRRSIEALRGHDDKIRIVLNKADMIDHQQLMRVYGALMWSLGKVLQTPEVARVYIGSFWDQPLRYDVNRRLFEDEEQDLFKDLQSLPRNAALRKLNDLIKRARLAKVHAYIIAELRKEMPTVFGKDSKKKDLIRNLSHIYDKLQREHQISPGDFPDIKKMQEVLANMDFSKFNPLKPKLLDIVDRMLADDISVLMAKIPMEDKATKNGDIRGGAFTNVEDTVSPFGYKRGEGIDAGAGELDWIVGKEKAKYDEIFRKLDPTDGKVTGSAAKSEMVKSKLPNSVLSKVWKLADVDKDGMLDDEEFALAMHLINIKIDGNDLPAELPTHLVPPSKR</sequence>
<dbReference type="SUPFAM" id="SSF47473">
    <property type="entry name" value="EF-hand"/>
    <property type="match status" value="1"/>
</dbReference>
<feature type="domain" description="EH" evidence="5">
    <location>
        <begin position="301"/>
        <end position="388"/>
    </location>
</feature>
<feature type="domain" description="Dynamin-type G" evidence="7">
    <location>
        <begin position="1"/>
        <end position="141"/>
    </location>
</feature>
<dbReference type="GO" id="GO:0010008">
    <property type="term" value="C:endosome membrane"/>
    <property type="evidence" value="ECO:0007669"/>
    <property type="project" value="UniProtKB-SubCell"/>
</dbReference>
<dbReference type="PROSITE" id="PS51718">
    <property type="entry name" value="G_DYNAMIN_2"/>
    <property type="match status" value="1"/>
</dbReference>
<evidence type="ECO:0000313" key="8">
    <source>
        <dbReference type="EMBL" id="KAJ8923758.1"/>
    </source>
</evidence>
<accession>A0AAV8WB36</accession>
<dbReference type="PROSITE" id="PS50031">
    <property type="entry name" value="EH"/>
    <property type="match status" value="1"/>
</dbReference>
<evidence type="ECO:0000256" key="1">
    <source>
        <dbReference type="ARBA" id="ARBA00004125"/>
    </source>
</evidence>
<dbReference type="SMART" id="SM00054">
    <property type="entry name" value="EFh"/>
    <property type="match status" value="1"/>
</dbReference>
<organism evidence="8 9">
    <name type="scientific">Exocentrus adspersus</name>
    <dbReference type="NCBI Taxonomy" id="1586481"/>
    <lineage>
        <taxon>Eukaryota</taxon>
        <taxon>Metazoa</taxon>
        <taxon>Ecdysozoa</taxon>
        <taxon>Arthropoda</taxon>
        <taxon>Hexapoda</taxon>
        <taxon>Insecta</taxon>
        <taxon>Pterygota</taxon>
        <taxon>Neoptera</taxon>
        <taxon>Endopterygota</taxon>
        <taxon>Coleoptera</taxon>
        <taxon>Polyphaga</taxon>
        <taxon>Cucujiformia</taxon>
        <taxon>Chrysomeloidea</taxon>
        <taxon>Cerambycidae</taxon>
        <taxon>Lamiinae</taxon>
        <taxon>Acanthocinini</taxon>
        <taxon>Exocentrus</taxon>
    </lineage>
</organism>
<dbReference type="InterPro" id="IPR011992">
    <property type="entry name" value="EF-hand-dom_pair"/>
</dbReference>
<dbReference type="CDD" id="cd00052">
    <property type="entry name" value="EH"/>
    <property type="match status" value="1"/>
</dbReference>
<comment type="subcellular location">
    <subcellularLocation>
        <location evidence="1">Endosome membrane</location>
        <topology evidence="1">Peripheral membrane protein</topology>
        <orientation evidence="1">Cytoplasmic side</orientation>
    </subcellularLocation>
</comment>
<dbReference type="Pfam" id="PF18150">
    <property type="entry name" value="DUF5600"/>
    <property type="match status" value="1"/>
</dbReference>
<evidence type="ECO:0000256" key="3">
    <source>
        <dbReference type="ARBA" id="ARBA00022837"/>
    </source>
</evidence>
<dbReference type="Gene3D" id="3.40.50.300">
    <property type="entry name" value="P-loop containing nucleotide triphosphate hydrolases"/>
    <property type="match status" value="1"/>
</dbReference>
<dbReference type="Pfam" id="PF12763">
    <property type="entry name" value="EH"/>
    <property type="match status" value="1"/>
</dbReference>
<keyword evidence="9" id="KW-1185">Reference proteome</keyword>
<dbReference type="InterPro" id="IPR027417">
    <property type="entry name" value="P-loop_NTPase"/>
</dbReference>
<keyword evidence="4" id="KW-0067">ATP-binding</keyword>
<reference evidence="8 9" key="1">
    <citation type="journal article" date="2023" name="Insect Mol. Biol.">
        <title>Genome sequencing provides insights into the evolution of gene families encoding plant cell wall-degrading enzymes in longhorned beetles.</title>
        <authorList>
            <person name="Shin N.R."/>
            <person name="Okamura Y."/>
            <person name="Kirsch R."/>
            <person name="Pauchet Y."/>
        </authorList>
    </citation>
    <scope>NUCLEOTIDE SEQUENCE [LARGE SCALE GENOMIC DNA]</scope>
    <source>
        <strain evidence="8">EAD_L_NR</strain>
    </source>
</reference>
<dbReference type="Gene3D" id="1.10.238.10">
    <property type="entry name" value="EF-hand"/>
    <property type="match status" value="1"/>
</dbReference>
<proteinExistence type="predicted"/>
<name>A0AAV8WB36_9CUCU</name>
<evidence type="ECO:0000313" key="9">
    <source>
        <dbReference type="Proteomes" id="UP001159042"/>
    </source>
</evidence>
<evidence type="ECO:0000256" key="2">
    <source>
        <dbReference type="ARBA" id="ARBA00022553"/>
    </source>
</evidence>
<dbReference type="InterPro" id="IPR030381">
    <property type="entry name" value="G_DYNAMIN_dom"/>
</dbReference>
<keyword evidence="3" id="KW-0106">Calcium</keyword>
<keyword evidence="2" id="KW-0597">Phosphoprotein</keyword>
<dbReference type="AlphaFoldDB" id="A0AAV8WB36"/>
<gene>
    <name evidence="8" type="ORF">NQ315_010339</name>
</gene>
<dbReference type="EMBL" id="JANEYG010000004">
    <property type="protein sequence ID" value="KAJ8923758.1"/>
    <property type="molecule type" value="Genomic_DNA"/>
</dbReference>
<dbReference type="SUPFAM" id="SSF52540">
    <property type="entry name" value="P-loop containing nucleoside triphosphate hydrolases"/>
    <property type="match status" value="1"/>
</dbReference>
<dbReference type="PANTHER" id="PTHR11216">
    <property type="entry name" value="EH DOMAIN"/>
    <property type="match status" value="1"/>
</dbReference>
<keyword evidence="4" id="KW-0547">Nucleotide-binding</keyword>
<dbReference type="GO" id="GO:0005524">
    <property type="term" value="F:ATP binding"/>
    <property type="evidence" value="ECO:0007669"/>
    <property type="project" value="UniProtKB-KW"/>
</dbReference>
<feature type="domain" description="EF-hand" evidence="6">
    <location>
        <begin position="333"/>
        <end position="368"/>
    </location>
</feature>
<evidence type="ECO:0000256" key="4">
    <source>
        <dbReference type="ARBA" id="ARBA00022840"/>
    </source>
</evidence>
<evidence type="ECO:0000259" key="6">
    <source>
        <dbReference type="PROSITE" id="PS50222"/>
    </source>
</evidence>
<evidence type="ECO:0000259" key="5">
    <source>
        <dbReference type="PROSITE" id="PS50031"/>
    </source>
</evidence>
<dbReference type="FunFam" id="1.10.238.10:FF:000038">
    <property type="entry name" value="EH domain-containing protein 3"/>
    <property type="match status" value="1"/>
</dbReference>
<comment type="caution">
    <text evidence="8">The sequence shown here is derived from an EMBL/GenBank/DDBJ whole genome shotgun (WGS) entry which is preliminary data.</text>
</comment>
<dbReference type="GO" id="GO:0005886">
    <property type="term" value="C:plasma membrane"/>
    <property type="evidence" value="ECO:0007669"/>
    <property type="project" value="TreeGrafter"/>
</dbReference>
<dbReference type="SMART" id="SM00027">
    <property type="entry name" value="EH"/>
    <property type="match status" value="1"/>
</dbReference>
<dbReference type="PROSITE" id="PS00018">
    <property type="entry name" value="EF_HAND_1"/>
    <property type="match status" value="1"/>
</dbReference>
<dbReference type="InterPro" id="IPR018247">
    <property type="entry name" value="EF_Hand_1_Ca_BS"/>
</dbReference>
<dbReference type="PANTHER" id="PTHR11216:SF31">
    <property type="entry name" value="AT21416P"/>
    <property type="match status" value="1"/>
</dbReference>
<evidence type="ECO:0008006" key="10">
    <source>
        <dbReference type="Google" id="ProtNLM"/>
    </source>
</evidence>
<dbReference type="InterPro" id="IPR002048">
    <property type="entry name" value="EF_hand_dom"/>
</dbReference>
<dbReference type="GO" id="GO:0005509">
    <property type="term" value="F:calcium ion binding"/>
    <property type="evidence" value="ECO:0007669"/>
    <property type="project" value="InterPro"/>
</dbReference>
<dbReference type="InterPro" id="IPR000261">
    <property type="entry name" value="EH_dom"/>
</dbReference>
<dbReference type="GO" id="GO:0005525">
    <property type="term" value="F:GTP binding"/>
    <property type="evidence" value="ECO:0007669"/>
    <property type="project" value="InterPro"/>
</dbReference>
<dbReference type="Proteomes" id="UP001159042">
    <property type="component" value="Unassembled WGS sequence"/>
</dbReference>
<dbReference type="Gene3D" id="1.10.268.20">
    <property type="match status" value="1"/>
</dbReference>
<protein>
    <recommendedName>
        <fullName evidence="10">EH domain-containing protein 1</fullName>
    </recommendedName>
</protein>